<dbReference type="Pfam" id="PF00156">
    <property type="entry name" value="Pribosyltran"/>
    <property type="match status" value="1"/>
</dbReference>
<evidence type="ECO:0000313" key="2">
    <source>
        <dbReference type="EMBL" id="OGI62467.1"/>
    </source>
</evidence>
<accession>A0A1F6UYI9</accession>
<dbReference type="Proteomes" id="UP000177602">
    <property type="component" value="Unassembled WGS sequence"/>
</dbReference>
<dbReference type="EMBL" id="MFTN01000027">
    <property type="protein sequence ID" value="OGI62467.1"/>
    <property type="molecule type" value="Genomic_DNA"/>
</dbReference>
<dbReference type="InterPro" id="IPR029057">
    <property type="entry name" value="PRTase-like"/>
</dbReference>
<reference evidence="2 3" key="1">
    <citation type="journal article" date="2016" name="Nat. Commun.">
        <title>Thousands of microbial genomes shed light on interconnected biogeochemical processes in an aquifer system.</title>
        <authorList>
            <person name="Anantharaman K."/>
            <person name="Brown C.T."/>
            <person name="Hug L.A."/>
            <person name="Sharon I."/>
            <person name="Castelle C.J."/>
            <person name="Probst A.J."/>
            <person name="Thomas B.C."/>
            <person name="Singh A."/>
            <person name="Wilkins M.J."/>
            <person name="Karaoz U."/>
            <person name="Brodie E.L."/>
            <person name="Williams K.H."/>
            <person name="Hubbard S.S."/>
            <person name="Banfield J.F."/>
        </authorList>
    </citation>
    <scope>NUCLEOTIDE SEQUENCE [LARGE SCALE GENOMIC DNA]</scope>
</reference>
<organism evidence="2 3">
    <name type="scientific">Candidatus Nomurabacteria bacterium RIFCSPHIGHO2_01_FULL_40_12</name>
    <dbReference type="NCBI Taxonomy" id="1801737"/>
    <lineage>
        <taxon>Bacteria</taxon>
        <taxon>Candidatus Nomuraibacteriota</taxon>
    </lineage>
</organism>
<protein>
    <recommendedName>
        <fullName evidence="1">Phosphoribosyltransferase domain-containing protein</fullName>
    </recommendedName>
</protein>
<proteinExistence type="predicted"/>
<evidence type="ECO:0000259" key="1">
    <source>
        <dbReference type="Pfam" id="PF00156"/>
    </source>
</evidence>
<comment type="caution">
    <text evidence="2">The sequence shown here is derived from an EMBL/GenBank/DDBJ whole genome shotgun (WGS) entry which is preliminary data.</text>
</comment>
<dbReference type="Gene3D" id="3.40.50.2020">
    <property type="match status" value="1"/>
</dbReference>
<dbReference type="InterPro" id="IPR000836">
    <property type="entry name" value="PRTase_dom"/>
</dbReference>
<dbReference type="AlphaFoldDB" id="A0A1F6UYI9"/>
<name>A0A1F6UYI9_9BACT</name>
<feature type="domain" description="Phosphoribosyltransferase" evidence="1">
    <location>
        <begin position="6"/>
        <end position="163"/>
    </location>
</feature>
<evidence type="ECO:0000313" key="3">
    <source>
        <dbReference type="Proteomes" id="UP000177602"/>
    </source>
</evidence>
<dbReference type="Gene3D" id="3.30.1310.20">
    <property type="entry name" value="PRTase-like"/>
    <property type="match status" value="1"/>
</dbReference>
<dbReference type="CDD" id="cd06223">
    <property type="entry name" value="PRTases_typeI"/>
    <property type="match status" value="1"/>
</dbReference>
<sequence>MFKNRIDAGEQLAKKLKQYQGQDTVVLALPRGGVIIGYVVAQVLKSPLDIVVTRKVGHPDNPEYAVCVVDEKGSLLCNEMEIRAIDPLWLQTEILYQKKEAQRRVALYQGKRESPEIKGKMAIIVDDGIATGFTMRLAVRAIKMQNPKKIIVAVPVAPAESLLALKDEGADEIIVLEPPEEFMGAVGSHYMEFEQVEDNEVINLLQKC</sequence>
<dbReference type="SUPFAM" id="SSF53271">
    <property type="entry name" value="PRTase-like"/>
    <property type="match status" value="1"/>
</dbReference>
<gene>
    <name evidence="2" type="ORF">A2818_01040</name>
</gene>
<dbReference type="STRING" id="1801737.A2818_01040"/>